<dbReference type="AlphaFoldDB" id="A0A5B7DK59"/>
<keyword evidence="2" id="KW-1185">Reference proteome</keyword>
<evidence type="ECO:0000313" key="1">
    <source>
        <dbReference type="EMBL" id="MPC21991.1"/>
    </source>
</evidence>
<sequence length="126" mass="13205">MDELCNDRPHMLSPVHILMRYASGPRAVPGPNVTFLLCVGLDTSYTAQCCWVTSGPQHDAPRVLIGSVSRFSPSASFTIKRTTTCGGEGVPGGRVVSVITSSCGWTGGAVLPGVFLDHDSSPASEI</sequence>
<protein>
    <submittedName>
        <fullName evidence="1">Uncharacterized protein</fullName>
    </submittedName>
</protein>
<name>A0A5B7DK59_PORTR</name>
<reference evidence="1 2" key="1">
    <citation type="submission" date="2019-05" db="EMBL/GenBank/DDBJ databases">
        <title>Another draft genome of Portunus trituberculatus and its Hox gene families provides insights of decapod evolution.</title>
        <authorList>
            <person name="Jeong J.-H."/>
            <person name="Song I."/>
            <person name="Kim S."/>
            <person name="Choi T."/>
            <person name="Kim D."/>
            <person name="Ryu S."/>
            <person name="Kim W."/>
        </authorList>
    </citation>
    <scope>NUCLEOTIDE SEQUENCE [LARGE SCALE GENOMIC DNA]</scope>
    <source>
        <tissue evidence="1">Muscle</tissue>
    </source>
</reference>
<proteinExistence type="predicted"/>
<evidence type="ECO:0000313" key="2">
    <source>
        <dbReference type="Proteomes" id="UP000324222"/>
    </source>
</evidence>
<dbReference type="EMBL" id="VSRR010001039">
    <property type="protein sequence ID" value="MPC21991.1"/>
    <property type="molecule type" value="Genomic_DNA"/>
</dbReference>
<gene>
    <name evidence="1" type="ORF">E2C01_014995</name>
</gene>
<accession>A0A5B7DK59</accession>
<organism evidence="1 2">
    <name type="scientific">Portunus trituberculatus</name>
    <name type="common">Swimming crab</name>
    <name type="synonym">Neptunus trituberculatus</name>
    <dbReference type="NCBI Taxonomy" id="210409"/>
    <lineage>
        <taxon>Eukaryota</taxon>
        <taxon>Metazoa</taxon>
        <taxon>Ecdysozoa</taxon>
        <taxon>Arthropoda</taxon>
        <taxon>Crustacea</taxon>
        <taxon>Multicrustacea</taxon>
        <taxon>Malacostraca</taxon>
        <taxon>Eumalacostraca</taxon>
        <taxon>Eucarida</taxon>
        <taxon>Decapoda</taxon>
        <taxon>Pleocyemata</taxon>
        <taxon>Brachyura</taxon>
        <taxon>Eubrachyura</taxon>
        <taxon>Portunoidea</taxon>
        <taxon>Portunidae</taxon>
        <taxon>Portuninae</taxon>
        <taxon>Portunus</taxon>
    </lineage>
</organism>
<comment type="caution">
    <text evidence="1">The sequence shown here is derived from an EMBL/GenBank/DDBJ whole genome shotgun (WGS) entry which is preliminary data.</text>
</comment>
<dbReference type="Proteomes" id="UP000324222">
    <property type="component" value="Unassembled WGS sequence"/>
</dbReference>